<evidence type="ECO:0000256" key="3">
    <source>
        <dbReference type="ARBA" id="ARBA00022857"/>
    </source>
</evidence>
<dbReference type="PANTHER" id="PTHR32338">
    <property type="entry name" value="N-ACETYL-GAMMA-GLUTAMYL-PHOSPHATE REDUCTASE, CHLOROPLASTIC-RELATED-RELATED"/>
    <property type="match status" value="1"/>
</dbReference>
<keyword evidence="1 5" id="KW-0055">Arginine biosynthesis</keyword>
<evidence type="ECO:0000256" key="4">
    <source>
        <dbReference type="ARBA" id="ARBA00023002"/>
    </source>
</evidence>
<dbReference type="GO" id="GO:0005737">
    <property type="term" value="C:cytoplasm"/>
    <property type="evidence" value="ECO:0007669"/>
    <property type="project" value="UniProtKB-SubCell"/>
</dbReference>
<dbReference type="InterPro" id="IPR036291">
    <property type="entry name" value="NAD(P)-bd_dom_sf"/>
</dbReference>
<dbReference type="RefSeq" id="WP_071805967.1">
    <property type="nucleotide sequence ID" value="NZ_MEIA01000152.1"/>
</dbReference>
<dbReference type="EMBL" id="MEIA01000152">
    <property type="protein sequence ID" value="OJF13470.1"/>
    <property type="molecule type" value="Genomic_DNA"/>
</dbReference>
<dbReference type="GO" id="GO:0070401">
    <property type="term" value="F:NADP+ binding"/>
    <property type="evidence" value="ECO:0007669"/>
    <property type="project" value="InterPro"/>
</dbReference>
<feature type="domain" description="Semialdehyde dehydrogenase NAD-binding" evidence="6">
    <location>
        <begin position="4"/>
        <end position="135"/>
    </location>
</feature>
<protein>
    <recommendedName>
        <fullName evidence="5">N-acetyl-gamma-glutamyl-phosphate reductase</fullName>
        <shortName evidence="5">AGPR</shortName>
        <ecNumber evidence="5">1.2.1.38</ecNumber>
    </recommendedName>
    <alternativeName>
        <fullName evidence="5">N-acetyl-glutamate semialdehyde dehydrogenase</fullName>
        <shortName evidence="5">NAGSA dehydrogenase</shortName>
    </alternativeName>
</protein>
<dbReference type="GO" id="GO:0003942">
    <property type="term" value="F:N-acetyl-gamma-glutamyl-phosphate reductase activity"/>
    <property type="evidence" value="ECO:0007669"/>
    <property type="project" value="UniProtKB-UniRule"/>
</dbReference>
<evidence type="ECO:0000256" key="2">
    <source>
        <dbReference type="ARBA" id="ARBA00022605"/>
    </source>
</evidence>
<dbReference type="HAMAP" id="MF_00150">
    <property type="entry name" value="ArgC_type1"/>
    <property type="match status" value="1"/>
</dbReference>
<dbReference type="Pfam" id="PF01118">
    <property type="entry name" value="Semialdhyde_dh"/>
    <property type="match status" value="1"/>
</dbReference>
<dbReference type="InterPro" id="IPR000706">
    <property type="entry name" value="AGPR_type-1"/>
</dbReference>
<comment type="function">
    <text evidence="5">Catalyzes the NADPH-dependent reduction of N-acetyl-5-glutamyl phosphate to yield N-acetyl-L-glutamate 5-semialdehyde.</text>
</comment>
<dbReference type="CDD" id="cd24148">
    <property type="entry name" value="AGPR_1_actinobacAGPR_like"/>
    <property type="match status" value="1"/>
</dbReference>
<evidence type="ECO:0000313" key="8">
    <source>
        <dbReference type="Proteomes" id="UP000182486"/>
    </source>
</evidence>
<reference evidence="7 8" key="1">
    <citation type="submission" date="2016-09" db="EMBL/GenBank/DDBJ databases">
        <title>Couchioplanes caeruleus draft genome sequence.</title>
        <authorList>
            <person name="Sheehan J."/>
            <person name="Caffrey P."/>
        </authorList>
    </citation>
    <scope>NUCLEOTIDE SEQUENCE [LARGE SCALE GENOMIC DNA]</scope>
    <source>
        <strain evidence="7 8">DSM 43634</strain>
    </source>
</reference>
<name>A0A1K0GMA6_9ACTN</name>
<dbReference type="Gene3D" id="3.30.360.10">
    <property type="entry name" value="Dihydrodipicolinate Reductase, domain 2"/>
    <property type="match status" value="1"/>
</dbReference>
<dbReference type="InterPro" id="IPR050085">
    <property type="entry name" value="AGPR"/>
</dbReference>
<dbReference type="Gene3D" id="3.40.50.720">
    <property type="entry name" value="NAD(P)-binding Rossmann-like Domain"/>
    <property type="match status" value="1"/>
</dbReference>
<dbReference type="GO" id="GO:0006526">
    <property type="term" value="P:L-arginine biosynthetic process"/>
    <property type="evidence" value="ECO:0007669"/>
    <property type="project" value="UniProtKB-UniRule"/>
</dbReference>
<comment type="similarity">
    <text evidence="5">Belongs to the NAGSA dehydrogenase family. Type 1 subfamily.</text>
</comment>
<dbReference type="SUPFAM" id="SSF55347">
    <property type="entry name" value="Glyceraldehyde-3-phosphate dehydrogenase-like, C-terminal domain"/>
    <property type="match status" value="1"/>
</dbReference>
<dbReference type="NCBIfam" id="TIGR01850">
    <property type="entry name" value="argC"/>
    <property type="match status" value="1"/>
</dbReference>
<keyword evidence="8" id="KW-1185">Reference proteome</keyword>
<dbReference type="Pfam" id="PF22698">
    <property type="entry name" value="Semialdhyde_dhC_1"/>
    <property type="match status" value="1"/>
</dbReference>
<comment type="caution">
    <text evidence="7">The sequence shown here is derived from an EMBL/GenBank/DDBJ whole genome shotgun (WGS) entry which is preliminary data.</text>
</comment>
<keyword evidence="5" id="KW-0963">Cytoplasm</keyword>
<dbReference type="AlphaFoldDB" id="A0A1K0GMA6"/>
<dbReference type="CDD" id="cd23934">
    <property type="entry name" value="AGPR_1_C"/>
    <property type="match status" value="1"/>
</dbReference>
<organism evidence="7 8">
    <name type="scientific">Couchioplanes caeruleus subsp. caeruleus</name>
    <dbReference type="NCBI Taxonomy" id="56427"/>
    <lineage>
        <taxon>Bacteria</taxon>
        <taxon>Bacillati</taxon>
        <taxon>Actinomycetota</taxon>
        <taxon>Actinomycetes</taxon>
        <taxon>Micromonosporales</taxon>
        <taxon>Micromonosporaceae</taxon>
        <taxon>Couchioplanes</taxon>
    </lineage>
</organism>
<dbReference type="InterPro" id="IPR058924">
    <property type="entry name" value="AGPR_dimerisation_dom"/>
</dbReference>
<comment type="subcellular location">
    <subcellularLocation>
        <location evidence="5">Cytoplasm</location>
    </subcellularLocation>
</comment>
<keyword evidence="3 5" id="KW-0521">NADP</keyword>
<evidence type="ECO:0000256" key="1">
    <source>
        <dbReference type="ARBA" id="ARBA00022571"/>
    </source>
</evidence>
<dbReference type="UniPathway" id="UPA00068">
    <property type="reaction ID" value="UER00108"/>
</dbReference>
<evidence type="ECO:0000259" key="6">
    <source>
        <dbReference type="SMART" id="SM00859"/>
    </source>
</evidence>
<dbReference type="PANTHER" id="PTHR32338:SF10">
    <property type="entry name" value="N-ACETYL-GAMMA-GLUTAMYL-PHOSPHATE REDUCTASE, CHLOROPLASTIC-RELATED"/>
    <property type="match status" value="1"/>
</dbReference>
<dbReference type="SMART" id="SM00859">
    <property type="entry name" value="Semialdhyde_dh"/>
    <property type="match status" value="1"/>
</dbReference>
<proteinExistence type="inferred from homology"/>
<sequence>MGIRVAVVGASGYAGGELLRLIAGHPELDLAAATAHTQAGMPVAAVHPQLAGMELTLSATDAAALGDADLVFLALPHGQSAALAAQLGAGVKVVDLGADFRLRDAAAWERYYGGPHAGTWTYGLPELPGQREAIAASDRVANTGCYAAAVTLALAPLVAAGVADPADVVVVAASGTSGAGRSAKTHLLGSEIMGDLTPYKVGAHQHVPEIKQASGADSLAMTPVLAPMPRGILATVNARPIGRTHPRDVLRAAYADEPFVHVLPEGAWPHTGATLGANTCHLQATLDLDSGRIVVVSAIDNLGKGAAGQAVQCANLMLGLPETTGLSTFGVAP</sequence>
<gene>
    <name evidence="5" type="primary">argC</name>
    <name evidence="7" type="ORF">BG844_15130</name>
</gene>
<dbReference type="InterPro" id="IPR000534">
    <property type="entry name" value="Semialdehyde_DH_NAD-bd"/>
</dbReference>
<dbReference type="SUPFAM" id="SSF51735">
    <property type="entry name" value="NAD(P)-binding Rossmann-fold domains"/>
    <property type="match status" value="1"/>
</dbReference>
<comment type="catalytic activity">
    <reaction evidence="5">
        <text>N-acetyl-L-glutamate 5-semialdehyde + phosphate + NADP(+) = N-acetyl-L-glutamyl 5-phosphate + NADPH + H(+)</text>
        <dbReference type="Rhea" id="RHEA:21588"/>
        <dbReference type="ChEBI" id="CHEBI:15378"/>
        <dbReference type="ChEBI" id="CHEBI:29123"/>
        <dbReference type="ChEBI" id="CHEBI:43474"/>
        <dbReference type="ChEBI" id="CHEBI:57783"/>
        <dbReference type="ChEBI" id="CHEBI:57936"/>
        <dbReference type="ChEBI" id="CHEBI:58349"/>
        <dbReference type="EC" id="1.2.1.38"/>
    </reaction>
</comment>
<evidence type="ECO:0000256" key="5">
    <source>
        <dbReference type="HAMAP-Rule" id="MF_00150"/>
    </source>
</evidence>
<feature type="active site" evidence="5">
    <location>
        <position position="145"/>
    </location>
</feature>
<evidence type="ECO:0000313" key="7">
    <source>
        <dbReference type="EMBL" id="OJF13470.1"/>
    </source>
</evidence>
<dbReference type="EC" id="1.2.1.38" evidence="5"/>
<dbReference type="GO" id="GO:0051287">
    <property type="term" value="F:NAD binding"/>
    <property type="evidence" value="ECO:0007669"/>
    <property type="project" value="InterPro"/>
</dbReference>
<dbReference type="Proteomes" id="UP000182486">
    <property type="component" value="Unassembled WGS sequence"/>
</dbReference>
<comment type="pathway">
    <text evidence="5">Amino-acid biosynthesis; L-arginine biosynthesis; N(2)-acetyl-L-ornithine from L-glutamate: step 3/4.</text>
</comment>
<accession>A0A1K0GMA6</accession>
<keyword evidence="4 5" id="KW-0560">Oxidoreductase</keyword>
<keyword evidence="2 5" id="KW-0028">Amino-acid biosynthesis</keyword>